<dbReference type="Proteomes" id="UP001231189">
    <property type="component" value="Unassembled WGS sequence"/>
</dbReference>
<keyword evidence="1" id="KW-0472">Membrane</keyword>
<keyword evidence="4" id="KW-1185">Reference proteome</keyword>
<dbReference type="EMBL" id="JAUUTY010000003">
    <property type="protein sequence ID" value="KAK1662533.1"/>
    <property type="molecule type" value="Genomic_DNA"/>
</dbReference>
<accession>A0AAD8SQG3</accession>
<proteinExistence type="predicted"/>
<evidence type="ECO:0000256" key="2">
    <source>
        <dbReference type="SAM" id="SignalP"/>
    </source>
</evidence>
<keyword evidence="1" id="KW-0812">Transmembrane</keyword>
<dbReference type="PANTHER" id="PTHR31170:SF18">
    <property type="entry name" value="(WILD MALAYSIAN BANANA) HYPOTHETICAL PROTEIN"/>
    <property type="match status" value="1"/>
</dbReference>
<organism evidence="3 4">
    <name type="scientific">Lolium multiflorum</name>
    <name type="common">Italian ryegrass</name>
    <name type="synonym">Lolium perenne subsp. multiflorum</name>
    <dbReference type="NCBI Taxonomy" id="4521"/>
    <lineage>
        <taxon>Eukaryota</taxon>
        <taxon>Viridiplantae</taxon>
        <taxon>Streptophyta</taxon>
        <taxon>Embryophyta</taxon>
        <taxon>Tracheophyta</taxon>
        <taxon>Spermatophyta</taxon>
        <taxon>Magnoliopsida</taxon>
        <taxon>Liliopsida</taxon>
        <taxon>Poales</taxon>
        <taxon>Poaceae</taxon>
        <taxon>BOP clade</taxon>
        <taxon>Pooideae</taxon>
        <taxon>Poodae</taxon>
        <taxon>Poeae</taxon>
        <taxon>Poeae Chloroplast Group 2 (Poeae type)</taxon>
        <taxon>Loliodinae</taxon>
        <taxon>Loliinae</taxon>
        <taxon>Lolium</taxon>
    </lineage>
</organism>
<dbReference type="InterPro" id="IPR004158">
    <property type="entry name" value="DUF247_pln"/>
</dbReference>
<feature type="signal peptide" evidence="2">
    <location>
        <begin position="1"/>
        <end position="22"/>
    </location>
</feature>
<dbReference type="PANTHER" id="PTHR31170">
    <property type="entry name" value="BNAC04G53230D PROTEIN"/>
    <property type="match status" value="1"/>
</dbReference>
<protein>
    <submittedName>
        <fullName evidence="3">Uncharacterized protein</fullName>
    </submittedName>
</protein>
<sequence length="561" mass="63413">MLVLLDAVMMLVLLRMLPQVAAVRCTAFGLGYKLLWMLARLLFLTAAETAAAASSFYQPRDLFNEETWKKVTSQILKIGVLPFDPALAIVVDSGEHRRSTVSCLSRCTMRKRRELSENLKMKGGSVEDDAWYLDMEDRLDKPLAETEQARWMARCIYRVPACVKDIKSKAYTPQVVSLGPFHHGDPDLLSMEEHKRRAVRHVLRRAGIRAKELVAAVAEVAEHLKCSYMDLGVEWRDRNRFLELMVVDGCFLLEVMRTDAGNQVVGDYAPNDPIFSRHGLLYTVPKIRRDMLMIENQLPLLVLQRITTVEGVNSSSDAFINSMVLRFLAQSSPMRPTEGGLWLHPLDVLRRSMVFGPYHVTYRNRSHEDAQESDVIGSARELYEAGIHFKKSNTNYLDDISFVHGVLSLPQVCVDDSTEYMLLNMMAFERLHVGAGHGVTAFVAFLDNLIDKANDVALLKSKGIIQDAIGSDAAVAKLFNSISRDTVIEPGSAFEAVHCEVTGYYRNNCRRVLNGWWINLVDKYFQNPWTTISLLAAVVLLTLAVLQTVYTMLSFYEHRDN</sequence>
<evidence type="ECO:0000313" key="3">
    <source>
        <dbReference type="EMBL" id="KAK1662533.1"/>
    </source>
</evidence>
<reference evidence="3" key="1">
    <citation type="submission" date="2023-07" db="EMBL/GenBank/DDBJ databases">
        <title>A chromosome-level genome assembly of Lolium multiflorum.</title>
        <authorList>
            <person name="Chen Y."/>
            <person name="Copetti D."/>
            <person name="Kolliker R."/>
            <person name="Studer B."/>
        </authorList>
    </citation>
    <scope>NUCLEOTIDE SEQUENCE</scope>
    <source>
        <strain evidence="3">02402/16</strain>
        <tissue evidence="3">Leaf</tissue>
    </source>
</reference>
<dbReference type="AlphaFoldDB" id="A0AAD8SQG3"/>
<dbReference type="Pfam" id="PF03140">
    <property type="entry name" value="DUF247"/>
    <property type="match status" value="1"/>
</dbReference>
<evidence type="ECO:0000313" key="4">
    <source>
        <dbReference type="Proteomes" id="UP001231189"/>
    </source>
</evidence>
<keyword evidence="1" id="KW-1133">Transmembrane helix</keyword>
<keyword evidence="2" id="KW-0732">Signal</keyword>
<evidence type="ECO:0000256" key="1">
    <source>
        <dbReference type="SAM" id="Phobius"/>
    </source>
</evidence>
<name>A0AAD8SQG3_LOLMU</name>
<comment type="caution">
    <text evidence="3">The sequence shown here is derived from an EMBL/GenBank/DDBJ whole genome shotgun (WGS) entry which is preliminary data.</text>
</comment>
<feature type="chain" id="PRO_5041974494" evidence="2">
    <location>
        <begin position="23"/>
        <end position="561"/>
    </location>
</feature>
<feature type="transmembrane region" description="Helical" evidence="1">
    <location>
        <begin position="532"/>
        <end position="556"/>
    </location>
</feature>
<gene>
    <name evidence="3" type="ORF">QYE76_050692</name>
</gene>